<dbReference type="Pfam" id="PF18912">
    <property type="entry name" value="DZR_2"/>
    <property type="match status" value="1"/>
</dbReference>
<dbReference type="InterPro" id="IPR000836">
    <property type="entry name" value="PRTase_dom"/>
</dbReference>
<dbReference type="OrthoDB" id="9779910at2"/>
<dbReference type="EMBL" id="FWXS01000001">
    <property type="protein sequence ID" value="SMC33443.1"/>
    <property type="molecule type" value="Genomic_DNA"/>
</dbReference>
<dbReference type="STRING" id="1434700.SAMN06296427_101218"/>
<dbReference type="PANTHER" id="PTHR47505">
    <property type="entry name" value="DNA UTILIZATION PROTEIN YHGH"/>
    <property type="match status" value="1"/>
</dbReference>
<reference evidence="3 4" key="1">
    <citation type="submission" date="2017-04" db="EMBL/GenBank/DDBJ databases">
        <authorList>
            <person name="Afonso C.L."/>
            <person name="Miller P.J."/>
            <person name="Scott M.A."/>
            <person name="Spackman E."/>
            <person name="Goraichik I."/>
            <person name="Dimitrov K.M."/>
            <person name="Suarez D.L."/>
            <person name="Swayne D.E."/>
        </authorList>
    </citation>
    <scope>NUCLEOTIDE SEQUENCE [LARGE SCALE GENOMIC DNA]</scope>
    <source>
        <strain evidence="3 4">CGMCC 1.12708</strain>
    </source>
</reference>
<dbReference type="RefSeq" id="WP_084015432.1">
    <property type="nucleotide sequence ID" value="NZ_FWXS01000001.1"/>
</dbReference>
<protein>
    <submittedName>
        <fullName evidence="3">ComF family protein</fullName>
    </submittedName>
</protein>
<sequence length="223" mass="25487">MEIQSIARSFVDLFFPRRCVGCQSVIPGSSILCTECTSKLPFTHLKFDQENESYQKLRNQCNIESACSLLYFEHDNITQKLMHHLKYENHPEIGILLADKIFSMVKFESYDGIIPVPIHKNKLKKRGYNQVMPFADRISELGNIPLIDNYLFRKENNSSQVHKSRIERTNSIQNAFEVQGQISGHYLLIDDVLTTGSTISTCVKLIQSKNPVKISVLTMAFAI</sequence>
<dbReference type="InterPro" id="IPR044005">
    <property type="entry name" value="DZR_2"/>
</dbReference>
<dbReference type="Proteomes" id="UP000192393">
    <property type="component" value="Unassembled WGS sequence"/>
</dbReference>
<evidence type="ECO:0000313" key="4">
    <source>
        <dbReference type="Proteomes" id="UP000192393"/>
    </source>
</evidence>
<dbReference type="PANTHER" id="PTHR47505:SF1">
    <property type="entry name" value="DNA UTILIZATION PROTEIN YHGH"/>
    <property type="match status" value="1"/>
</dbReference>
<gene>
    <name evidence="3" type="ORF">SAMN06296427_101218</name>
</gene>
<dbReference type="SUPFAM" id="SSF53271">
    <property type="entry name" value="PRTase-like"/>
    <property type="match status" value="1"/>
</dbReference>
<accession>A0A1W1YBC1</accession>
<evidence type="ECO:0000313" key="3">
    <source>
        <dbReference type="EMBL" id="SMC33443.1"/>
    </source>
</evidence>
<evidence type="ECO:0000256" key="1">
    <source>
        <dbReference type="ARBA" id="ARBA00008007"/>
    </source>
</evidence>
<comment type="similarity">
    <text evidence="1">Belongs to the ComF/GntX family.</text>
</comment>
<dbReference type="AlphaFoldDB" id="A0A1W1YBC1"/>
<feature type="domain" description="Double zinc ribbon" evidence="2">
    <location>
        <begin position="11"/>
        <end position="42"/>
    </location>
</feature>
<dbReference type="InterPro" id="IPR029057">
    <property type="entry name" value="PRTase-like"/>
</dbReference>
<dbReference type="CDD" id="cd06223">
    <property type="entry name" value="PRTases_typeI"/>
    <property type="match status" value="1"/>
</dbReference>
<name>A0A1W1YBC1_9FLAO</name>
<dbReference type="InterPro" id="IPR051910">
    <property type="entry name" value="ComF/GntX_DNA_util-trans"/>
</dbReference>
<proteinExistence type="inferred from homology"/>
<organism evidence="3 4">
    <name type="scientific">Moheibacter sediminis</name>
    <dbReference type="NCBI Taxonomy" id="1434700"/>
    <lineage>
        <taxon>Bacteria</taxon>
        <taxon>Pseudomonadati</taxon>
        <taxon>Bacteroidota</taxon>
        <taxon>Flavobacteriia</taxon>
        <taxon>Flavobacteriales</taxon>
        <taxon>Weeksellaceae</taxon>
        <taxon>Moheibacter</taxon>
    </lineage>
</organism>
<keyword evidence="4" id="KW-1185">Reference proteome</keyword>
<dbReference type="Gene3D" id="3.40.50.2020">
    <property type="match status" value="1"/>
</dbReference>
<evidence type="ECO:0000259" key="2">
    <source>
        <dbReference type="Pfam" id="PF18912"/>
    </source>
</evidence>